<dbReference type="Gene3D" id="3.40.50.150">
    <property type="entry name" value="Vaccinia Virus protein VP39"/>
    <property type="match status" value="1"/>
</dbReference>
<reference evidence="5 6" key="1">
    <citation type="submission" date="2023-09" db="EMBL/GenBank/DDBJ databases">
        <title>Streptomyces sp. nov.: A antagonism against Alternaria gaisen Producing Streptochlin, Isolated from Tamarix root soil.</title>
        <authorList>
            <person name="Chen Y."/>
        </authorList>
    </citation>
    <scope>NUCLEOTIDE SEQUENCE [LARGE SCALE GENOMIC DNA]</scope>
    <source>
        <strain evidence="5 6">TRM76323</strain>
    </source>
</reference>
<gene>
    <name evidence="5" type="ORF">RND61_00915</name>
</gene>
<dbReference type="SUPFAM" id="SSF53335">
    <property type="entry name" value="S-adenosyl-L-methionine-dependent methyltransferases"/>
    <property type="match status" value="1"/>
</dbReference>
<feature type="domain" description="Polyketide synthase-like methyltransferase" evidence="4">
    <location>
        <begin position="28"/>
        <end position="271"/>
    </location>
</feature>
<dbReference type="Proteomes" id="UP001250181">
    <property type="component" value="Unassembled WGS sequence"/>
</dbReference>
<evidence type="ECO:0000256" key="1">
    <source>
        <dbReference type="ARBA" id="ARBA00022603"/>
    </source>
</evidence>
<dbReference type="RefSeq" id="WP_315875648.1">
    <property type="nucleotide sequence ID" value="NZ_JAWCTQ010000001.1"/>
</dbReference>
<dbReference type="CDD" id="cd02440">
    <property type="entry name" value="AdoMet_MTases"/>
    <property type="match status" value="1"/>
</dbReference>
<dbReference type="InterPro" id="IPR020803">
    <property type="entry name" value="MeTfrase_dom"/>
</dbReference>
<evidence type="ECO:0000313" key="5">
    <source>
        <dbReference type="EMBL" id="MDT9680655.1"/>
    </source>
</evidence>
<dbReference type="SMART" id="SM00828">
    <property type="entry name" value="PKS_MT"/>
    <property type="match status" value="1"/>
</dbReference>
<dbReference type="InterPro" id="IPR029063">
    <property type="entry name" value="SAM-dependent_MTases_sf"/>
</dbReference>
<dbReference type="EMBL" id="JAWCTQ010000001">
    <property type="protein sequence ID" value="MDT9680655.1"/>
    <property type="molecule type" value="Genomic_DNA"/>
</dbReference>
<keyword evidence="6" id="KW-1185">Reference proteome</keyword>
<dbReference type="PANTHER" id="PTHR44068">
    <property type="entry name" value="ZGC:194242"/>
    <property type="match status" value="1"/>
</dbReference>
<keyword evidence="3" id="KW-0949">S-adenosyl-L-methionine</keyword>
<evidence type="ECO:0000256" key="2">
    <source>
        <dbReference type="ARBA" id="ARBA00022679"/>
    </source>
</evidence>
<evidence type="ECO:0000256" key="3">
    <source>
        <dbReference type="ARBA" id="ARBA00022691"/>
    </source>
</evidence>
<dbReference type="InterPro" id="IPR050447">
    <property type="entry name" value="Erg6_SMT_methyltransf"/>
</dbReference>
<name>A0ABU3QD05_9ACTN</name>
<evidence type="ECO:0000259" key="4">
    <source>
        <dbReference type="SMART" id="SM00828"/>
    </source>
</evidence>
<accession>A0ABU3QD05</accession>
<dbReference type="PANTHER" id="PTHR44068:SF11">
    <property type="entry name" value="GERANYL DIPHOSPHATE 2-C-METHYLTRANSFERASE"/>
    <property type="match status" value="1"/>
</dbReference>
<dbReference type="GO" id="GO:0008168">
    <property type="term" value="F:methyltransferase activity"/>
    <property type="evidence" value="ECO:0007669"/>
    <property type="project" value="UniProtKB-KW"/>
</dbReference>
<sequence>MAESALTPDEVGEFYDDRGWLWEIFMGQNLHIGYWDGVDPDVDPKDRLTDVLVEQVALGPGQRLLDVGCGQGRPAIRLAQATGCDALGITVSADQVETGTRLAREAGVADRVRFERVDAMKLPYEDGSFDAVWAVETLMYLSDRQAALREIARVLVPGGVFVLADYTESGPLTEEWRAVLTEGFTVDSLPTADAYTGMIGAAGLEIVRHEDATPHLRRSAARIDQLVADNYPKVVEKGGREFAEEFKAMIGKISELERDLLGYVITTARKPVS</sequence>
<keyword evidence="1 5" id="KW-0489">Methyltransferase</keyword>
<keyword evidence="2" id="KW-0808">Transferase</keyword>
<dbReference type="Pfam" id="PF08241">
    <property type="entry name" value="Methyltransf_11"/>
    <property type="match status" value="1"/>
</dbReference>
<evidence type="ECO:0000313" key="6">
    <source>
        <dbReference type="Proteomes" id="UP001250181"/>
    </source>
</evidence>
<organism evidence="5 6">
    <name type="scientific">Streptomyces tamarix</name>
    <dbReference type="NCBI Taxonomy" id="3078565"/>
    <lineage>
        <taxon>Bacteria</taxon>
        <taxon>Bacillati</taxon>
        <taxon>Actinomycetota</taxon>
        <taxon>Actinomycetes</taxon>
        <taxon>Kitasatosporales</taxon>
        <taxon>Streptomycetaceae</taxon>
        <taxon>Streptomyces</taxon>
    </lineage>
</organism>
<comment type="caution">
    <text evidence="5">The sequence shown here is derived from an EMBL/GenBank/DDBJ whole genome shotgun (WGS) entry which is preliminary data.</text>
</comment>
<dbReference type="InterPro" id="IPR013216">
    <property type="entry name" value="Methyltransf_11"/>
</dbReference>
<protein>
    <submittedName>
        <fullName evidence="5">Methyltransferase domain-containing protein</fullName>
    </submittedName>
</protein>
<dbReference type="GO" id="GO:0032259">
    <property type="term" value="P:methylation"/>
    <property type="evidence" value="ECO:0007669"/>
    <property type="project" value="UniProtKB-KW"/>
</dbReference>
<proteinExistence type="predicted"/>